<dbReference type="EMBL" id="FZOY01000004">
    <property type="protein sequence ID" value="SNS86112.1"/>
    <property type="molecule type" value="Genomic_DNA"/>
</dbReference>
<name>A0A239HXZ9_9RHOB</name>
<protein>
    <recommendedName>
        <fullName evidence="4">Lysozyme inhibitor LprI N-terminal domain-containing protein</fullName>
    </recommendedName>
</protein>
<dbReference type="Proteomes" id="UP000198426">
    <property type="component" value="Unassembled WGS sequence"/>
</dbReference>
<gene>
    <name evidence="2" type="ORF">SAMN05421757_10487</name>
</gene>
<reference evidence="2 3" key="1">
    <citation type="submission" date="2017-06" db="EMBL/GenBank/DDBJ databases">
        <authorList>
            <person name="Kim H.J."/>
            <person name="Triplett B.A."/>
        </authorList>
    </citation>
    <scope>NUCLEOTIDE SEQUENCE [LARGE SCALE GENOMIC DNA]</scope>
    <source>
        <strain evidence="2 3">DSM 29339</strain>
    </source>
</reference>
<keyword evidence="1" id="KW-0732">Signal</keyword>
<keyword evidence="3" id="KW-1185">Reference proteome</keyword>
<proteinExistence type="predicted"/>
<feature type="signal peptide" evidence="1">
    <location>
        <begin position="1"/>
        <end position="31"/>
    </location>
</feature>
<sequence>MTKLVLSRVSHSRSILFASACFAIFGGSAFGQVAFPSNTCNGSGAKAAYDQLFVLYTNSPNDPVAQQIYADQATWLNSCCSSNNNPSDDKLCACHSPYIASSASSQYNQNQCTTG</sequence>
<feature type="chain" id="PRO_5012467023" description="Lysozyme inhibitor LprI N-terminal domain-containing protein" evidence="1">
    <location>
        <begin position="32"/>
        <end position="115"/>
    </location>
</feature>
<organism evidence="2 3">
    <name type="scientific">Tropicimonas sediminicola</name>
    <dbReference type="NCBI Taxonomy" id="1031541"/>
    <lineage>
        <taxon>Bacteria</taxon>
        <taxon>Pseudomonadati</taxon>
        <taxon>Pseudomonadota</taxon>
        <taxon>Alphaproteobacteria</taxon>
        <taxon>Rhodobacterales</taxon>
        <taxon>Roseobacteraceae</taxon>
        <taxon>Tropicimonas</taxon>
    </lineage>
</organism>
<dbReference type="RefSeq" id="WP_141134880.1">
    <property type="nucleotide sequence ID" value="NZ_FZOY01000004.1"/>
</dbReference>
<accession>A0A239HXZ9</accession>
<evidence type="ECO:0000256" key="1">
    <source>
        <dbReference type="SAM" id="SignalP"/>
    </source>
</evidence>
<evidence type="ECO:0000313" key="3">
    <source>
        <dbReference type="Proteomes" id="UP000198426"/>
    </source>
</evidence>
<dbReference type="AlphaFoldDB" id="A0A239HXZ9"/>
<evidence type="ECO:0000313" key="2">
    <source>
        <dbReference type="EMBL" id="SNS86112.1"/>
    </source>
</evidence>
<evidence type="ECO:0008006" key="4">
    <source>
        <dbReference type="Google" id="ProtNLM"/>
    </source>
</evidence>